<accession>A0A9D1TMM8</accession>
<reference evidence="1" key="1">
    <citation type="journal article" date="2021" name="PeerJ">
        <title>Extensive microbial diversity within the chicken gut microbiome revealed by metagenomics and culture.</title>
        <authorList>
            <person name="Gilroy R."/>
            <person name="Ravi A."/>
            <person name="Getino M."/>
            <person name="Pursley I."/>
            <person name="Horton D.L."/>
            <person name="Alikhan N.F."/>
            <person name="Baker D."/>
            <person name="Gharbi K."/>
            <person name="Hall N."/>
            <person name="Watson M."/>
            <person name="Adriaenssens E.M."/>
            <person name="Foster-Nyarko E."/>
            <person name="Jarju S."/>
            <person name="Secka A."/>
            <person name="Antonio M."/>
            <person name="Oren A."/>
            <person name="Chaudhuri R.R."/>
            <person name="La Ragione R."/>
            <person name="Hildebrand F."/>
            <person name="Pallen M.J."/>
        </authorList>
    </citation>
    <scope>NUCLEOTIDE SEQUENCE</scope>
    <source>
        <strain evidence="1">Gambia11-129</strain>
    </source>
</reference>
<dbReference type="SUPFAM" id="SSF74650">
    <property type="entry name" value="Galactose mutarotase-like"/>
    <property type="match status" value="1"/>
</dbReference>
<gene>
    <name evidence="1" type="ORF">IAB12_01370</name>
</gene>
<dbReference type="InterPro" id="IPR037481">
    <property type="entry name" value="LacX"/>
</dbReference>
<dbReference type="Pfam" id="PF01263">
    <property type="entry name" value="Aldose_epim"/>
    <property type="match status" value="1"/>
</dbReference>
<proteinExistence type="predicted"/>
<dbReference type="InterPro" id="IPR008183">
    <property type="entry name" value="Aldose_1/G6P_1-epimerase"/>
</dbReference>
<dbReference type="AlphaFoldDB" id="A0A9D1TMM8"/>
<reference evidence="1" key="2">
    <citation type="submission" date="2021-04" db="EMBL/GenBank/DDBJ databases">
        <authorList>
            <person name="Gilroy R."/>
        </authorList>
    </citation>
    <scope>NUCLEOTIDE SEQUENCE</scope>
    <source>
        <strain evidence="1">Gambia11-129</strain>
    </source>
</reference>
<dbReference type="GO" id="GO:0030246">
    <property type="term" value="F:carbohydrate binding"/>
    <property type="evidence" value="ECO:0007669"/>
    <property type="project" value="InterPro"/>
</dbReference>
<dbReference type="Gene3D" id="2.70.98.10">
    <property type="match status" value="1"/>
</dbReference>
<dbReference type="GO" id="GO:0005975">
    <property type="term" value="P:carbohydrate metabolic process"/>
    <property type="evidence" value="ECO:0007669"/>
    <property type="project" value="InterPro"/>
</dbReference>
<organism evidence="1 2">
    <name type="scientific">Candidatus Ornithospirochaeta avicola</name>
    <dbReference type="NCBI Taxonomy" id="2840896"/>
    <lineage>
        <taxon>Bacteria</taxon>
        <taxon>Pseudomonadati</taxon>
        <taxon>Spirochaetota</taxon>
        <taxon>Spirochaetia</taxon>
        <taxon>Spirochaetales</taxon>
        <taxon>Spirochaetaceae</taxon>
        <taxon>Spirochaetaceae incertae sedis</taxon>
        <taxon>Candidatus Ornithospirochaeta</taxon>
    </lineage>
</organism>
<sequence>MVKIENEYLLIEVNPFGAELERIFNKKNGTDYLWRGSDEYWKGKSPILFPFVGRLKDGKYVYDGKEYEIGIHGFAKRVNFNTHADGDRIICTYDEKNESYPFSFSLTVSYILDGQSVIFSSSVKNKDCKTMHYGFGYHPGFNVPLADGLSFEDYYVFFPEAGKVERKLFGPNFLDSGERVPFGLSDKKLSLTHSLFDNDCVLLHKAGNILEIRSDKDDRKIRVSYPEFENVGLWHSMKTDAPFVCIEPWYSMPGKEGEITDIEKKEDFIHLPSGCEKTLEIKVEIF</sequence>
<protein>
    <submittedName>
        <fullName evidence="1">Aldose 1-epimerase family protein</fullName>
    </submittedName>
</protein>
<evidence type="ECO:0000313" key="2">
    <source>
        <dbReference type="Proteomes" id="UP000823936"/>
    </source>
</evidence>
<dbReference type="EMBL" id="DXHU01000006">
    <property type="protein sequence ID" value="HIV98413.1"/>
    <property type="molecule type" value="Genomic_DNA"/>
</dbReference>
<dbReference type="GO" id="GO:0016853">
    <property type="term" value="F:isomerase activity"/>
    <property type="evidence" value="ECO:0007669"/>
    <property type="project" value="InterPro"/>
</dbReference>
<name>A0A9D1TMM8_9SPIO</name>
<dbReference type="InterPro" id="IPR011013">
    <property type="entry name" value="Gal_mutarotase_sf_dom"/>
</dbReference>
<dbReference type="InterPro" id="IPR014718">
    <property type="entry name" value="GH-type_carb-bd"/>
</dbReference>
<dbReference type="CDD" id="cd09024">
    <property type="entry name" value="Aldose_epim_lacX"/>
    <property type="match status" value="1"/>
</dbReference>
<dbReference type="Proteomes" id="UP000823936">
    <property type="component" value="Unassembled WGS sequence"/>
</dbReference>
<comment type="caution">
    <text evidence="1">The sequence shown here is derived from an EMBL/GenBank/DDBJ whole genome shotgun (WGS) entry which is preliminary data.</text>
</comment>
<evidence type="ECO:0000313" key="1">
    <source>
        <dbReference type="EMBL" id="HIV98413.1"/>
    </source>
</evidence>